<evidence type="ECO:0000313" key="2">
    <source>
        <dbReference type="EMBL" id="KAJ1199672.1"/>
    </source>
</evidence>
<organism evidence="2 3">
    <name type="scientific">Pleurodeles waltl</name>
    <name type="common">Iberian ribbed newt</name>
    <dbReference type="NCBI Taxonomy" id="8319"/>
    <lineage>
        <taxon>Eukaryota</taxon>
        <taxon>Metazoa</taxon>
        <taxon>Chordata</taxon>
        <taxon>Craniata</taxon>
        <taxon>Vertebrata</taxon>
        <taxon>Euteleostomi</taxon>
        <taxon>Amphibia</taxon>
        <taxon>Batrachia</taxon>
        <taxon>Caudata</taxon>
        <taxon>Salamandroidea</taxon>
        <taxon>Salamandridae</taxon>
        <taxon>Pleurodelinae</taxon>
        <taxon>Pleurodeles</taxon>
    </lineage>
</organism>
<feature type="compositionally biased region" description="Basic and acidic residues" evidence="1">
    <location>
        <begin position="92"/>
        <end position="106"/>
    </location>
</feature>
<comment type="caution">
    <text evidence="2">The sequence shown here is derived from an EMBL/GenBank/DDBJ whole genome shotgun (WGS) entry which is preliminary data.</text>
</comment>
<name>A0AAV7VEC7_PLEWA</name>
<dbReference type="Proteomes" id="UP001066276">
    <property type="component" value="Chromosome 2_1"/>
</dbReference>
<evidence type="ECO:0000313" key="3">
    <source>
        <dbReference type="Proteomes" id="UP001066276"/>
    </source>
</evidence>
<feature type="compositionally biased region" description="Basic and acidic residues" evidence="1">
    <location>
        <begin position="125"/>
        <end position="141"/>
    </location>
</feature>
<protein>
    <submittedName>
        <fullName evidence="2">Uncharacterized protein</fullName>
    </submittedName>
</protein>
<feature type="region of interest" description="Disordered" evidence="1">
    <location>
        <begin position="1"/>
        <end position="182"/>
    </location>
</feature>
<proteinExistence type="predicted"/>
<keyword evidence="3" id="KW-1185">Reference proteome</keyword>
<accession>A0AAV7VEC7</accession>
<dbReference type="AlphaFoldDB" id="A0AAV7VEC7"/>
<feature type="compositionally biased region" description="Basic and acidic residues" evidence="1">
    <location>
        <begin position="167"/>
        <end position="176"/>
    </location>
</feature>
<evidence type="ECO:0000256" key="1">
    <source>
        <dbReference type="SAM" id="MobiDB-lite"/>
    </source>
</evidence>
<dbReference type="EMBL" id="JANPWB010000003">
    <property type="protein sequence ID" value="KAJ1199672.1"/>
    <property type="molecule type" value="Genomic_DNA"/>
</dbReference>
<gene>
    <name evidence="2" type="ORF">NDU88_003505</name>
</gene>
<reference evidence="2" key="1">
    <citation type="journal article" date="2022" name="bioRxiv">
        <title>Sequencing and chromosome-scale assembly of the giantPleurodeles waltlgenome.</title>
        <authorList>
            <person name="Brown T."/>
            <person name="Elewa A."/>
            <person name="Iarovenko S."/>
            <person name="Subramanian E."/>
            <person name="Araus A.J."/>
            <person name="Petzold A."/>
            <person name="Susuki M."/>
            <person name="Suzuki K.-i.T."/>
            <person name="Hayashi T."/>
            <person name="Toyoda A."/>
            <person name="Oliveira C."/>
            <person name="Osipova E."/>
            <person name="Leigh N.D."/>
            <person name="Simon A."/>
            <person name="Yun M.H."/>
        </authorList>
    </citation>
    <scope>NUCLEOTIDE SEQUENCE</scope>
    <source>
        <strain evidence="2">20211129_DDA</strain>
        <tissue evidence="2">Liver</tissue>
    </source>
</reference>
<sequence>MWKTPGILFKRVDRSRNQDPCGPDAETRTAGPREPTNEPATLQEKRGQTSTEATRGEPLPIGSLPRPRENDAVKGVVPPIQERDGIRRRRSKEPMGDRTEEERRTSEEEDAKDAWNPLQESGPEPESRSLRTQRRDEDRCPGEPTSEPATLQEKRGQTRYGISGQGERSRRQEAKGKPQAQH</sequence>